<protein>
    <submittedName>
        <fullName evidence="2">300_t:CDS:1</fullName>
    </submittedName>
</protein>
<feature type="region of interest" description="Disordered" evidence="1">
    <location>
        <begin position="39"/>
        <end position="72"/>
    </location>
</feature>
<dbReference type="EMBL" id="CAJVQB010099580">
    <property type="protein sequence ID" value="CAG8850124.1"/>
    <property type="molecule type" value="Genomic_DNA"/>
</dbReference>
<gene>
    <name evidence="2" type="ORF">GMARGA_LOCUS40054</name>
</gene>
<feature type="non-terminal residue" evidence="2">
    <location>
        <position position="1"/>
    </location>
</feature>
<comment type="caution">
    <text evidence="2">The sequence shown here is derived from an EMBL/GenBank/DDBJ whole genome shotgun (WGS) entry which is preliminary data.</text>
</comment>
<reference evidence="2 3" key="1">
    <citation type="submission" date="2021-06" db="EMBL/GenBank/DDBJ databases">
        <authorList>
            <person name="Kallberg Y."/>
            <person name="Tangrot J."/>
            <person name="Rosling A."/>
        </authorList>
    </citation>
    <scope>NUCLEOTIDE SEQUENCE [LARGE SCALE GENOMIC DNA]</scope>
    <source>
        <strain evidence="2 3">120-4 pot B 10/14</strain>
    </source>
</reference>
<evidence type="ECO:0000256" key="1">
    <source>
        <dbReference type="SAM" id="MobiDB-lite"/>
    </source>
</evidence>
<name>A0ABN7XA04_GIGMA</name>
<keyword evidence="3" id="KW-1185">Reference proteome</keyword>
<evidence type="ECO:0000313" key="3">
    <source>
        <dbReference type="Proteomes" id="UP000789901"/>
    </source>
</evidence>
<dbReference type="Proteomes" id="UP000789901">
    <property type="component" value="Unassembled WGS sequence"/>
</dbReference>
<feature type="compositionally biased region" description="Basic and acidic residues" evidence="1">
    <location>
        <begin position="52"/>
        <end position="72"/>
    </location>
</feature>
<organism evidence="2 3">
    <name type="scientific">Gigaspora margarita</name>
    <dbReference type="NCBI Taxonomy" id="4874"/>
    <lineage>
        <taxon>Eukaryota</taxon>
        <taxon>Fungi</taxon>
        <taxon>Fungi incertae sedis</taxon>
        <taxon>Mucoromycota</taxon>
        <taxon>Glomeromycotina</taxon>
        <taxon>Glomeromycetes</taxon>
        <taxon>Diversisporales</taxon>
        <taxon>Gigasporaceae</taxon>
        <taxon>Gigaspora</taxon>
    </lineage>
</organism>
<evidence type="ECO:0000313" key="2">
    <source>
        <dbReference type="EMBL" id="CAG8850124.1"/>
    </source>
</evidence>
<accession>A0ABN7XA04</accession>
<proteinExistence type="predicted"/>
<feature type="non-terminal residue" evidence="2">
    <location>
        <position position="72"/>
    </location>
</feature>
<sequence>SLICYSPDICIPKNDYFNDSTISSATVLPISSDERIKVEAYPNKSGDAVSTRSDREKLSRESDDIKPDDSGN</sequence>